<dbReference type="SUPFAM" id="SSF55718">
    <property type="entry name" value="SCP-like"/>
    <property type="match status" value="1"/>
</dbReference>
<gene>
    <name evidence="2" type="ORF">BTA35_0215455</name>
</gene>
<evidence type="ECO:0000313" key="3">
    <source>
        <dbReference type="Proteomes" id="UP000190064"/>
    </source>
</evidence>
<feature type="domain" description="SCP2" evidence="1">
    <location>
        <begin position="22"/>
        <end position="129"/>
    </location>
</feature>
<protein>
    <recommendedName>
        <fullName evidence="1">SCP2 domain-containing protein</fullName>
    </recommendedName>
</protein>
<dbReference type="GO" id="GO:0006744">
    <property type="term" value="P:ubiquinone biosynthetic process"/>
    <property type="evidence" value="ECO:0007669"/>
    <property type="project" value="InterPro"/>
</dbReference>
<accession>A0A1T1H8M7</accession>
<name>A0A1T1H8M7_OCELI</name>
<dbReference type="EMBL" id="MTSD02000009">
    <property type="protein sequence ID" value="OOV86126.1"/>
    <property type="molecule type" value="Genomic_DNA"/>
</dbReference>
<reference evidence="2" key="1">
    <citation type="submission" date="2017-02" db="EMBL/GenBank/DDBJ databases">
        <title>Draft Genome Sequence of the Salt Water Bacterium Oceanospirillum linum ATCC 11336.</title>
        <authorList>
            <person name="Trachtenberg A.M."/>
            <person name="Carney J.G."/>
            <person name="Linnane J.D."/>
            <person name="Rheaume B.A."/>
            <person name="Pitts N.L."/>
            <person name="Mykles D.L."/>
            <person name="Maclea K.S."/>
        </authorList>
    </citation>
    <scope>NUCLEOTIDE SEQUENCE [LARGE SCALE GENOMIC DNA]</scope>
    <source>
        <strain evidence="2">ATCC 11336</strain>
    </source>
</reference>
<dbReference type="InterPro" id="IPR038989">
    <property type="entry name" value="UbiJ"/>
</dbReference>
<dbReference type="Pfam" id="PF02036">
    <property type="entry name" value="SCP2"/>
    <property type="match status" value="1"/>
</dbReference>
<organism evidence="2 3">
    <name type="scientific">Oceanospirillum linum</name>
    <dbReference type="NCBI Taxonomy" id="966"/>
    <lineage>
        <taxon>Bacteria</taxon>
        <taxon>Pseudomonadati</taxon>
        <taxon>Pseudomonadota</taxon>
        <taxon>Gammaproteobacteria</taxon>
        <taxon>Oceanospirillales</taxon>
        <taxon>Oceanospirillaceae</taxon>
        <taxon>Oceanospirillum</taxon>
    </lineage>
</organism>
<keyword evidence="3" id="KW-1185">Reference proteome</keyword>
<evidence type="ECO:0000259" key="1">
    <source>
        <dbReference type="Pfam" id="PF02036"/>
    </source>
</evidence>
<dbReference type="Proteomes" id="UP000190064">
    <property type="component" value="Unassembled WGS sequence"/>
</dbReference>
<proteinExistence type="predicted"/>
<dbReference type="STRING" id="966.BTA35_0215455"/>
<dbReference type="InterPro" id="IPR036527">
    <property type="entry name" value="SCP2_sterol-bd_dom_sf"/>
</dbReference>
<dbReference type="AlphaFoldDB" id="A0A1T1H8M7"/>
<comment type="caution">
    <text evidence="2">The sequence shown here is derived from an EMBL/GenBank/DDBJ whole genome shotgun (WGS) entry which is preliminary data.</text>
</comment>
<evidence type="ECO:0000313" key="2">
    <source>
        <dbReference type="EMBL" id="OOV86126.1"/>
    </source>
</evidence>
<dbReference type="PANTHER" id="PTHR38693:SF1">
    <property type="entry name" value="UBIQUINONE BIOSYNTHESIS ACCESSORY FACTOR UBIJ"/>
    <property type="match status" value="1"/>
</dbReference>
<dbReference type="InterPro" id="IPR003033">
    <property type="entry name" value="SCP2_sterol-bd_dom"/>
</dbReference>
<sequence>MTFAQPGRILLHGALESAEQLINPLLKRDATAIAQLGLMAGKVIRVRCIQPEMAVLIWPSEQGVSFELDNAVDAELSGSDLKVDAEVDGSLNDFVRFMLAGDRREALLFEGALTLRGDAGLVRKLQQMLSALDLDFASASERWIGVVPTAILSTPLTAISRWRLSFGETAKLDWQEYLQYELALLPAGTEQKSFAGDVLSTRRYVDRLSARVERLQQQVQVLSTTHGVQSPSEPYS</sequence>
<dbReference type="PANTHER" id="PTHR38693">
    <property type="entry name" value="UBIQUINONE BIOSYNTHESIS PROTEIN UBIJ"/>
    <property type="match status" value="1"/>
</dbReference>
<dbReference type="RefSeq" id="WP_078320708.1">
    <property type="nucleotide sequence ID" value="NZ_FXTS01000010.1"/>
</dbReference>